<keyword evidence="3" id="KW-1185">Reference proteome</keyword>
<feature type="compositionally biased region" description="Basic and acidic residues" evidence="1">
    <location>
        <begin position="1"/>
        <end position="13"/>
    </location>
</feature>
<feature type="compositionally biased region" description="Polar residues" evidence="1">
    <location>
        <begin position="158"/>
        <end position="173"/>
    </location>
</feature>
<dbReference type="EMBL" id="JBHUIM010000002">
    <property type="protein sequence ID" value="MFD2247181.1"/>
    <property type="molecule type" value="Genomic_DNA"/>
</dbReference>
<feature type="compositionally biased region" description="Polar residues" evidence="1">
    <location>
        <begin position="247"/>
        <end position="258"/>
    </location>
</feature>
<accession>A0ABW5CXJ9</accession>
<proteinExistence type="predicted"/>
<feature type="compositionally biased region" description="Low complexity" evidence="1">
    <location>
        <begin position="225"/>
        <end position="236"/>
    </location>
</feature>
<feature type="compositionally biased region" description="Basic and acidic residues" evidence="1">
    <location>
        <begin position="237"/>
        <end position="246"/>
    </location>
</feature>
<name>A0ABW5CXJ9_9BACT</name>
<feature type="compositionally biased region" description="Basic and acidic residues" evidence="1">
    <location>
        <begin position="200"/>
        <end position="224"/>
    </location>
</feature>
<protein>
    <recommendedName>
        <fullName evidence="4">SWFGD domain-containing protein</fullName>
    </recommendedName>
</protein>
<feature type="compositionally biased region" description="Polar residues" evidence="1">
    <location>
        <begin position="55"/>
        <end position="66"/>
    </location>
</feature>
<feature type="compositionally biased region" description="Basic and acidic residues" evidence="1">
    <location>
        <begin position="264"/>
        <end position="277"/>
    </location>
</feature>
<evidence type="ECO:0008006" key="4">
    <source>
        <dbReference type="Google" id="ProtNLM"/>
    </source>
</evidence>
<evidence type="ECO:0000256" key="1">
    <source>
        <dbReference type="SAM" id="MobiDB-lite"/>
    </source>
</evidence>
<feature type="compositionally biased region" description="Polar residues" evidence="1">
    <location>
        <begin position="300"/>
        <end position="312"/>
    </location>
</feature>
<dbReference type="Proteomes" id="UP001597374">
    <property type="component" value="Unassembled WGS sequence"/>
</dbReference>
<sequence>MNRNEHYYDRENQNRSYDQNEGDYNLSNYLSRYNATQGNYYGMPDQEHVYRNVSSSQGSYYGSNTPGPVGGYGASSHRGAFEQQGNRRQGAQQHQNQWENTGYSHRGEGDRDKDNYNSGSGSRDHYRYGDPNPYMSNQRNGGYERTRGTGWREGGADYNNNERYSRQENSYRNTGHGRRFDQYGTDENYNYAHGSQTGRRSIENSENLDDRYYDRGEHTRDRSQNDYGNYYGSNYDSRNRNREGRNDNYSTGSYSSNKAYLADHGQDRDEGLFDHTSDNYPSRSPRGYGRKSGPDWSADSPISSQGQSDLRG</sequence>
<feature type="compositionally biased region" description="Basic and acidic residues" evidence="1">
    <location>
        <begin position="105"/>
        <end position="115"/>
    </location>
</feature>
<feature type="region of interest" description="Disordered" evidence="1">
    <location>
        <begin position="55"/>
        <end position="312"/>
    </location>
</feature>
<evidence type="ECO:0000313" key="2">
    <source>
        <dbReference type="EMBL" id="MFD2247181.1"/>
    </source>
</evidence>
<feature type="compositionally biased region" description="Polar residues" evidence="1">
    <location>
        <begin position="185"/>
        <end position="199"/>
    </location>
</feature>
<feature type="compositionally biased region" description="Polar residues" evidence="1">
    <location>
        <begin position="83"/>
        <end position="103"/>
    </location>
</feature>
<feature type="region of interest" description="Disordered" evidence="1">
    <location>
        <begin position="1"/>
        <end position="24"/>
    </location>
</feature>
<comment type="caution">
    <text evidence="2">The sequence shown here is derived from an EMBL/GenBank/DDBJ whole genome shotgun (WGS) entry which is preliminary data.</text>
</comment>
<dbReference type="RefSeq" id="WP_250430117.1">
    <property type="nucleotide sequence ID" value="NZ_JALPRR010000003.1"/>
</dbReference>
<reference evidence="3" key="1">
    <citation type="journal article" date="2019" name="Int. J. Syst. Evol. Microbiol.">
        <title>The Global Catalogue of Microorganisms (GCM) 10K type strain sequencing project: providing services to taxonomists for standard genome sequencing and annotation.</title>
        <authorList>
            <consortium name="The Broad Institute Genomics Platform"/>
            <consortium name="The Broad Institute Genome Sequencing Center for Infectious Disease"/>
            <person name="Wu L."/>
            <person name="Ma J."/>
        </authorList>
    </citation>
    <scope>NUCLEOTIDE SEQUENCE [LARGE SCALE GENOMIC DNA]</scope>
    <source>
        <strain evidence="3">CGMCC 4.1782</strain>
    </source>
</reference>
<evidence type="ECO:0000313" key="3">
    <source>
        <dbReference type="Proteomes" id="UP001597374"/>
    </source>
</evidence>
<gene>
    <name evidence="2" type="ORF">ACFSKP_13000</name>
</gene>
<organism evidence="2 3">
    <name type="scientific">Pontibacter ruber</name>
    <dbReference type="NCBI Taxonomy" id="1343895"/>
    <lineage>
        <taxon>Bacteria</taxon>
        <taxon>Pseudomonadati</taxon>
        <taxon>Bacteroidota</taxon>
        <taxon>Cytophagia</taxon>
        <taxon>Cytophagales</taxon>
        <taxon>Hymenobacteraceae</taxon>
        <taxon>Pontibacter</taxon>
    </lineage>
</organism>